<proteinExistence type="predicted"/>
<dbReference type="EMBL" id="BGPR01148265">
    <property type="protein sequence ID" value="GBN80463.1"/>
    <property type="molecule type" value="Genomic_DNA"/>
</dbReference>
<keyword evidence="1" id="KW-0472">Membrane</keyword>
<comment type="caution">
    <text evidence="2">The sequence shown here is derived from an EMBL/GenBank/DDBJ whole genome shotgun (WGS) entry which is preliminary data.</text>
</comment>
<dbReference type="Proteomes" id="UP000499080">
    <property type="component" value="Unassembled WGS sequence"/>
</dbReference>
<keyword evidence="1" id="KW-1133">Transmembrane helix</keyword>
<evidence type="ECO:0000313" key="2">
    <source>
        <dbReference type="EMBL" id="GBN80463.1"/>
    </source>
</evidence>
<feature type="transmembrane region" description="Helical" evidence="1">
    <location>
        <begin position="12"/>
        <end position="31"/>
    </location>
</feature>
<organism evidence="2 3">
    <name type="scientific">Araneus ventricosus</name>
    <name type="common">Orbweaver spider</name>
    <name type="synonym">Epeira ventricosa</name>
    <dbReference type="NCBI Taxonomy" id="182803"/>
    <lineage>
        <taxon>Eukaryota</taxon>
        <taxon>Metazoa</taxon>
        <taxon>Ecdysozoa</taxon>
        <taxon>Arthropoda</taxon>
        <taxon>Chelicerata</taxon>
        <taxon>Arachnida</taxon>
        <taxon>Araneae</taxon>
        <taxon>Araneomorphae</taxon>
        <taxon>Entelegynae</taxon>
        <taxon>Araneoidea</taxon>
        <taxon>Araneidae</taxon>
        <taxon>Araneus</taxon>
    </lineage>
</organism>
<evidence type="ECO:0000313" key="3">
    <source>
        <dbReference type="Proteomes" id="UP000499080"/>
    </source>
</evidence>
<gene>
    <name evidence="2" type="ORF">AVEN_265952_1</name>
</gene>
<dbReference type="AlphaFoldDB" id="A0A4Y2RXP4"/>
<accession>A0A4Y2RXP4</accession>
<keyword evidence="3" id="KW-1185">Reference proteome</keyword>
<keyword evidence="1" id="KW-0812">Transmembrane</keyword>
<sequence>MIAATNQCLITAAILKIINCLSTILCAFLILHFSTRYFLANLDIGVIKVSIVFEPRGCIFTGSVIPRKSGIRSDDLVRWLNAVGDSSLLLSKLLERSPSDMSEERMNWFESLIFYLLNRT</sequence>
<name>A0A4Y2RXP4_ARAVE</name>
<protein>
    <submittedName>
        <fullName evidence="2">Uncharacterized protein</fullName>
    </submittedName>
</protein>
<reference evidence="2 3" key="1">
    <citation type="journal article" date="2019" name="Sci. Rep.">
        <title>Orb-weaving spider Araneus ventricosus genome elucidates the spidroin gene catalogue.</title>
        <authorList>
            <person name="Kono N."/>
            <person name="Nakamura H."/>
            <person name="Ohtoshi R."/>
            <person name="Moran D.A.P."/>
            <person name="Shinohara A."/>
            <person name="Yoshida Y."/>
            <person name="Fujiwara M."/>
            <person name="Mori M."/>
            <person name="Tomita M."/>
            <person name="Arakawa K."/>
        </authorList>
    </citation>
    <scope>NUCLEOTIDE SEQUENCE [LARGE SCALE GENOMIC DNA]</scope>
</reference>
<evidence type="ECO:0000256" key="1">
    <source>
        <dbReference type="SAM" id="Phobius"/>
    </source>
</evidence>